<keyword evidence="1" id="KW-0472">Membrane</keyword>
<comment type="caution">
    <text evidence="4">The sequence shown here is derived from an EMBL/GenBank/DDBJ whole genome shotgun (WGS) entry which is preliminary data.</text>
</comment>
<dbReference type="InterPro" id="IPR050330">
    <property type="entry name" value="Bact_OuterMem_StrucFunc"/>
</dbReference>
<evidence type="ECO:0000313" key="5">
    <source>
        <dbReference type="Proteomes" id="UP000321577"/>
    </source>
</evidence>
<evidence type="ECO:0000259" key="3">
    <source>
        <dbReference type="PROSITE" id="PS51123"/>
    </source>
</evidence>
<evidence type="ECO:0000256" key="2">
    <source>
        <dbReference type="SAM" id="MobiDB-lite"/>
    </source>
</evidence>
<feature type="region of interest" description="Disordered" evidence="2">
    <location>
        <begin position="1"/>
        <end position="61"/>
    </location>
</feature>
<dbReference type="Proteomes" id="UP000321577">
    <property type="component" value="Unassembled WGS sequence"/>
</dbReference>
<dbReference type="InterPro" id="IPR036737">
    <property type="entry name" value="OmpA-like_sf"/>
</dbReference>
<feature type="domain" description="OmpA-like" evidence="3">
    <location>
        <begin position="225"/>
        <end position="344"/>
    </location>
</feature>
<organism evidence="4 5">
    <name type="scientific">Brevifollis gellanilyticus</name>
    <dbReference type="NCBI Taxonomy" id="748831"/>
    <lineage>
        <taxon>Bacteria</taxon>
        <taxon>Pseudomonadati</taxon>
        <taxon>Verrucomicrobiota</taxon>
        <taxon>Verrucomicrobiia</taxon>
        <taxon>Verrucomicrobiales</taxon>
        <taxon>Verrucomicrobiaceae</taxon>
    </lineage>
</organism>
<sequence>MPAVTTTPEVPGEPKATERPERPAAQKPPTQETAKVLEDEPKRDRRADAEQARKIDSPDAAKRLLLNILGGGAVRVDSNDRPDRGDPRRRPDNFRPGYRPSVEEVGRTQQDRERAVTTIVERFQGRAPQQVPSGRGYREQRIFDTVETQRRTQFYEGNRRVIRYSSMQEIPPVIVASQQLNRVQLVPHAQSTYTVRPPAPEQGRYQNDVPASYTTGDAYAVSYSVDPDSAISTDAILFRQGSTDFADAYSYDLVIDMANAMKAPELGKDTFVIEGHASAEGDYGQNLLLSQERAERIARELVNHGVSGERLMPVGQGEAEAAAPADGNEAARRLDRRVVVFRMR</sequence>
<feature type="compositionally biased region" description="Basic and acidic residues" evidence="2">
    <location>
        <begin position="15"/>
        <end position="24"/>
    </location>
</feature>
<dbReference type="SUPFAM" id="SSF103088">
    <property type="entry name" value="OmpA-like"/>
    <property type="match status" value="1"/>
</dbReference>
<reference evidence="4 5" key="1">
    <citation type="submission" date="2019-07" db="EMBL/GenBank/DDBJ databases">
        <title>Whole genome shotgun sequence of Brevifollis gellanilyticus NBRC 108608.</title>
        <authorList>
            <person name="Hosoyama A."/>
            <person name="Uohara A."/>
            <person name="Ohji S."/>
            <person name="Ichikawa N."/>
        </authorList>
    </citation>
    <scope>NUCLEOTIDE SEQUENCE [LARGE SCALE GENOMIC DNA]</scope>
    <source>
        <strain evidence="4 5">NBRC 108608</strain>
    </source>
</reference>
<dbReference type="Pfam" id="PF00691">
    <property type="entry name" value="OmpA"/>
    <property type="match status" value="1"/>
</dbReference>
<proteinExistence type="predicted"/>
<dbReference type="PANTHER" id="PTHR30329:SF21">
    <property type="entry name" value="LIPOPROTEIN YIAD-RELATED"/>
    <property type="match status" value="1"/>
</dbReference>
<dbReference type="Gene3D" id="3.30.1330.60">
    <property type="entry name" value="OmpA-like domain"/>
    <property type="match status" value="1"/>
</dbReference>
<accession>A0A512MDL7</accession>
<dbReference type="GO" id="GO:0016020">
    <property type="term" value="C:membrane"/>
    <property type="evidence" value="ECO:0007669"/>
    <property type="project" value="UniProtKB-UniRule"/>
</dbReference>
<feature type="region of interest" description="Disordered" evidence="2">
    <location>
        <begin position="73"/>
        <end position="112"/>
    </location>
</feature>
<keyword evidence="5" id="KW-1185">Reference proteome</keyword>
<dbReference type="EMBL" id="BKAG01000036">
    <property type="protein sequence ID" value="GEP44792.1"/>
    <property type="molecule type" value="Genomic_DNA"/>
</dbReference>
<feature type="compositionally biased region" description="Basic and acidic residues" evidence="2">
    <location>
        <begin position="35"/>
        <end position="61"/>
    </location>
</feature>
<gene>
    <name evidence="4" type="ORF">BGE01nite_40830</name>
</gene>
<name>A0A512MDL7_9BACT</name>
<dbReference type="InterPro" id="IPR006665">
    <property type="entry name" value="OmpA-like"/>
</dbReference>
<dbReference type="CDD" id="cd07185">
    <property type="entry name" value="OmpA_C-like"/>
    <property type="match status" value="1"/>
</dbReference>
<dbReference type="AlphaFoldDB" id="A0A512MDL7"/>
<evidence type="ECO:0000256" key="1">
    <source>
        <dbReference type="PROSITE-ProRule" id="PRU00473"/>
    </source>
</evidence>
<feature type="compositionally biased region" description="Basic and acidic residues" evidence="2">
    <location>
        <begin position="77"/>
        <end position="93"/>
    </location>
</feature>
<evidence type="ECO:0000313" key="4">
    <source>
        <dbReference type="EMBL" id="GEP44792.1"/>
    </source>
</evidence>
<feature type="compositionally biased region" description="Basic and acidic residues" evidence="2">
    <location>
        <begin position="101"/>
        <end position="112"/>
    </location>
</feature>
<dbReference type="PROSITE" id="PS51123">
    <property type="entry name" value="OMPA_2"/>
    <property type="match status" value="1"/>
</dbReference>
<dbReference type="PANTHER" id="PTHR30329">
    <property type="entry name" value="STATOR ELEMENT OF FLAGELLAR MOTOR COMPLEX"/>
    <property type="match status" value="1"/>
</dbReference>
<protein>
    <recommendedName>
        <fullName evidence="3">OmpA-like domain-containing protein</fullName>
    </recommendedName>
</protein>